<dbReference type="InterPro" id="IPR013041">
    <property type="entry name" value="Clathrin_app_Ig-like_sf"/>
</dbReference>
<comment type="caution">
    <text evidence="1">The sequence shown here is derived from an EMBL/GenBank/DDBJ whole genome shotgun (WGS) entry which is preliminary data.</text>
</comment>
<gene>
    <name evidence="1" type="ORF">BDP27DRAFT_1419127</name>
</gene>
<organism evidence="1 2">
    <name type="scientific">Rhodocollybia butyracea</name>
    <dbReference type="NCBI Taxonomy" id="206335"/>
    <lineage>
        <taxon>Eukaryota</taxon>
        <taxon>Fungi</taxon>
        <taxon>Dikarya</taxon>
        <taxon>Basidiomycota</taxon>
        <taxon>Agaricomycotina</taxon>
        <taxon>Agaricomycetes</taxon>
        <taxon>Agaricomycetidae</taxon>
        <taxon>Agaricales</taxon>
        <taxon>Marasmiineae</taxon>
        <taxon>Omphalotaceae</taxon>
        <taxon>Rhodocollybia</taxon>
    </lineage>
</organism>
<dbReference type="AlphaFoldDB" id="A0A9P5PWP8"/>
<evidence type="ECO:0000313" key="2">
    <source>
        <dbReference type="Proteomes" id="UP000772434"/>
    </source>
</evidence>
<evidence type="ECO:0000313" key="1">
    <source>
        <dbReference type="EMBL" id="KAF9071333.1"/>
    </source>
</evidence>
<dbReference type="SUPFAM" id="SSF49348">
    <property type="entry name" value="Clathrin adaptor appendage domain"/>
    <property type="match status" value="1"/>
</dbReference>
<keyword evidence="2" id="KW-1185">Reference proteome</keyword>
<dbReference type="EMBL" id="JADNRY010000033">
    <property type="protein sequence ID" value="KAF9071333.1"/>
    <property type="molecule type" value="Genomic_DNA"/>
</dbReference>
<dbReference type="Proteomes" id="UP000772434">
    <property type="component" value="Unassembled WGS sequence"/>
</dbReference>
<sequence length="111" mass="11916">MSSNPLAVFYLPQSPLPHLPHPQPLVLPSWDASPAAGGPPKAWNLANIITISGISHQLQILPMSNPDVAPGSVETQQIRVQAIAPVGSLVRLRLRIAYSLDGPDQVDFRQA</sequence>
<reference evidence="1" key="1">
    <citation type="submission" date="2020-11" db="EMBL/GenBank/DDBJ databases">
        <authorList>
            <consortium name="DOE Joint Genome Institute"/>
            <person name="Ahrendt S."/>
            <person name="Riley R."/>
            <person name="Andreopoulos W."/>
            <person name="Labutti K."/>
            <person name="Pangilinan J."/>
            <person name="Ruiz-Duenas F.J."/>
            <person name="Barrasa J.M."/>
            <person name="Sanchez-Garcia M."/>
            <person name="Camarero S."/>
            <person name="Miyauchi S."/>
            <person name="Serrano A."/>
            <person name="Linde D."/>
            <person name="Babiker R."/>
            <person name="Drula E."/>
            <person name="Ayuso-Fernandez I."/>
            <person name="Pacheco R."/>
            <person name="Padilla G."/>
            <person name="Ferreira P."/>
            <person name="Barriuso J."/>
            <person name="Kellner H."/>
            <person name="Castanera R."/>
            <person name="Alfaro M."/>
            <person name="Ramirez L."/>
            <person name="Pisabarro A.G."/>
            <person name="Kuo A."/>
            <person name="Tritt A."/>
            <person name="Lipzen A."/>
            <person name="He G."/>
            <person name="Yan M."/>
            <person name="Ng V."/>
            <person name="Cullen D."/>
            <person name="Martin F."/>
            <person name="Rosso M.-N."/>
            <person name="Henrissat B."/>
            <person name="Hibbett D."/>
            <person name="Martinez A.T."/>
            <person name="Grigoriev I.V."/>
        </authorList>
    </citation>
    <scope>NUCLEOTIDE SEQUENCE</scope>
    <source>
        <strain evidence="1">AH 40177</strain>
    </source>
</reference>
<accession>A0A9P5PWP8</accession>
<name>A0A9P5PWP8_9AGAR</name>
<proteinExistence type="predicted"/>
<dbReference type="OrthoDB" id="28053at2759"/>
<protein>
    <submittedName>
        <fullName evidence="1">Uncharacterized protein</fullName>
    </submittedName>
</protein>